<feature type="compositionally biased region" description="Basic and acidic residues" evidence="1">
    <location>
        <begin position="57"/>
        <end position="69"/>
    </location>
</feature>
<feature type="compositionally biased region" description="Acidic residues" evidence="1">
    <location>
        <begin position="119"/>
        <end position="128"/>
    </location>
</feature>
<evidence type="ECO:0000313" key="5">
    <source>
        <dbReference type="Proteomes" id="UP001222027"/>
    </source>
</evidence>
<dbReference type="PANTHER" id="PTHR46871">
    <property type="entry name" value="BROMO-ADJACENT HOMOLOGY (BAH) DOMAIN-CONTAINING PROTEIN"/>
    <property type="match status" value="1"/>
</dbReference>
<feature type="domain" description="TFIIS central" evidence="3">
    <location>
        <begin position="389"/>
        <end position="534"/>
    </location>
</feature>
<dbReference type="InterPro" id="IPR043151">
    <property type="entry name" value="BAH_sf"/>
</dbReference>
<dbReference type="InterPro" id="IPR001025">
    <property type="entry name" value="BAH_dom"/>
</dbReference>
<dbReference type="GO" id="GO:0003682">
    <property type="term" value="F:chromatin binding"/>
    <property type="evidence" value="ECO:0007669"/>
    <property type="project" value="InterPro"/>
</dbReference>
<name>A0AAV8R4C1_ENSVE</name>
<dbReference type="SMART" id="SM00439">
    <property type="entry name" value="BAH"/>
    <property type="match status" value="1"/>
</dbReference>
<gene>
    <name evidence="4" type="ORF">OPV22_012189</name>
</gene>
<feature type="compositionally biased region" description="Low complexity" evidence="1">
    <location>
        <begin position="419"/>
        <end position="433"/>
    </location>
</feature>
<evidence type="ECO:0008006" key="6">
    <source>
        <dbReference type="Google" id="ProtNLM"/>
    </source>
</evidence>
<sequence>MTRVFTLIRPSQTHHYQVRVAISCLVRIRSSRCRGVVVIGMGKRRVAYVSDDEDEDPMRRNDADSDRYGDGDRKYKWRKKLRVDEEDVEEGEIVSESQKGGDGGDGGRGGGEEEARVEEPEEDEEEVAMEPQGDAKPIGDVVRVSGNGRSKKIHYSSFEFSGNFFELEDPVLLTPEDYKTKPYVAIIKDIAQDVDGKVWVTGQWFYRPEVAVKKGVGHWKARDHRELFYSFHLDEVPAESVMHKCVVHFVPWNKKWPVRQQFPGFVVQNVYDTVEKKLWKLTTKGYEGTKQHEIDLLVKKTRECLGELSDAELEETSASAPVLLDHSDQSANRQLSRRKDMDPVDFSRFDDATKTENQIRAETPGSCTSPNSDCKTILAKCKALTGNSHRDKWLDKLLQGITEAYFSKKNSVSAVMNGNGESGTTMGSNTNSSDAGESISWPDSAVQAITALERVTYEALCSDFQKYNQKMRQLDFNLKNSSVLARRLLNKELNPAEILFMSPNELKDGLAAEEKAPTRPEESKLLQMTDARCPRCTEKQVGVVDIIHAGGHGDRYLLECTACGYTSVAGNVGAAAPRESEKPAGRPATDLFQKSTAALRAPFLETTDQVPKMLLPLQKAALSTKAWI</sequence>
<feature type="region of interest" description="Disordered" evidence="1">
    <location>
        <begin position="88"/>
        <end position="140"/>
    </location>
</feature>
<evidence type="ECO:0000259" key="3">
    <source>
        <dbReference type="PROSITE" id="PS51321"/>
    </source>
</evidence>
<dbReference type="Pfam" id="PF01426">
    <property type="entry name" value="BAH"/>
    <property type="match status" value="1"/>
</dbReference>
<reference evidence="4 5" key="1">
    <citation type="submission" date="2022-12" db="EMBL/GenBank/DDBJ databases">
        <title>Chromosome-scale assembly of the Ensete ventricosum genome.</title>
        <authorList>
            <person name="Dussert Y."/>
            <person name="Stocks J."/>
            <person name="Wendawek A."/>
            <person name="Woldeyes F."/>
            <person name="Nichols R.A."/>
            <person name="Borrell J.S."/>
        </authorList>
    </citation>
    <scope>NUCLEOTIDE SEQUENCE [LARGE SCALE GENOMIC DNA]</scope>
    <source>
        <strain evidence="5">cv. Maze</strain>
        <tissue evidence="4">Seeds</tissue>
    </source>
</reference>
<feature type="region of interest" description="Disordered" evidence="1">
    <location>
        <begin position="50"/>
        <end position="69"/>
    </location>
</feature>
<dbReference type="SUPFAM" id="SSF46942">
    <property type="entry name" value="Elongation factor TFIIS domain 2"/>
    <property type="match status" value="1"/>
</dbReference>
<dbReference type="PANTHER" id="PTHR46871:SF1">
    <property type="entry name" value="BROMO-ADJACENT HOMOLOGY (BAH) DOMAIN-CONTAINING PROTEIN"/>
    <property type="match status" value="1"/>
</dbReference>
<dbReference type="Pfam" id="PF07500">
    <property type="entry name" value="TFIIS_M"/>
    <property type="match status" value="1"/>
</dbReference>
<comment type="caution">
    <text evidence="4">The sequence shown here is derived from an EMBL/GenBank/DDBJ whole genome shotgun (WGS) entry which is preliminary data.</text>
</comment>
<protein>
    <recommendedName>
        <fullName evidence="6">BAH domain-containing protein</fullName>
    </recommendedName>
</protein>
<dbReference type="Proteomes" id="UP001222027">
    <property type="component" value="Unassembled WGS sequence"/>
</dbReference>
<dbReference type="GO" id="GO:0006351">
    <property type="term" value="P:DNA-templated transcription"/>
    <property type="evidence" value="ECO:0007669"/>
    <property type="project" value="InterPro"/>
</dbReference>
<accession>A0AAV8R4C1</accession>
<dbReference type="PROSITE" id="PS51038">
    <property type="entry name" value="BAH"/>
    <property type="match status" value="1"/>
</dbReference>
<feature type="region of interest" description="Disordered" evidence="1">
    <location>
        <begin position="319"/>
        <end position="344"/>
    </location>
</feature>
<dbReference type="Gene3D" id="1.10.472.30">
    <property type="entry name" value="Transcription elongation factor S-II, central domain"/>
    <property type="match status" value="1"/>
</dbReference>
<proteinExistence type="predicted"/>
<dbReference type="InterPro" id="IPR036575">
    <property type="entry name" value="TFIIS_cen_dom_sf"/>
</dbReference>
<keyword evidence="5" id="KW-1185">Reference proteome</keyword>
<organism evidence="4 5">
    <name type="scientific">Ensete ventricosum</name>
    <name type="common">Abyssinian banana</name>
    <name type="synonym">Musa ensete</name>
    <dbReference type="NCBI Taxonomy" id="4639"/>
    <lineage>
        <taxon>Eukaryota</taxon>
        <taxon>Viridiplantae</taxon>
        <taxon>Streptophyta</taxon>
        <taxon>Embryophyta</taxon>
        <taxon>Tracheophyta</taxon>
        <taxon>Spermatophyta</taxon>
        <taxon>Magnoliopsida</taxon>
        <taxon>Liliopsida</taxon>
        <taxon>Zingiberales</taxon>
        <taxon>Musaceae</taxon>
        <taxon>Ensete</taxon>
    </lineage>
</organism>
<dbReference type="Gene3D" id="2.30.30.490">
    <property type="match status" value="1"/>
</dbReference>
<evidence type="ECO:0000256" key="1">
    <source>
        <dbReference type="SAM" id="MobiDB-lite"/>
    </source>
</evidence>
<evidence type="ECO:0000313" key="4">
    <source>
        <dbReference type="EMBL" id="KAJ8490468.1"/>
    </source>
</evidence>
<feature type="domain" description="BAH" evidence="2">
    <location>
        <begin position="163"/>
        <end position="282"/>
    </location>
</feature>
<evidence type="ECO:0000259" key="2">
    <source>
        <dbReference type="PROSITE" id="PS51038"/>
    </source>
</evidence>
<dbReference type="InterPro" id="IPR003618">
    <property type="entry name" value="TFIIS_cen_dom"/>
</dbReference>
<dbReference type="EMBL" id="JAQQAF010000004">
    <property type="protein sequence ID" value="KAJ8490468.1"/>
    <property type="molecule type" value="Genomic_DNA"/>
</dbReference>
<dbReference type="AlphaFoldDB" id="A0AAV8R4C1"/>
<dbReference type="PROSITE" id="PS51321">
    <property type="entry name" value="TFIIS_CENTRAL"/>
    <property type="match status" value="1"/>
</dbReference>
<feature type="region of interest" description="Disordered" evidence="1">
    <location>
        <begin position="419"/>
        <end position="439"/>
    </location>
</feature>
<feature type="compositionally biased region" description="Gly residues" evidence="1">
    <location>
        <begin position="100"/>
        <end position="109"/>
    </location>
</feature>
<dbReference type="SMART" id="SM00510">
    <property type="entry name" value="TFS2M"/>
    <property type="match status" value="1"/>
</dbReference>